<reference evidence="2" key="1">
    <citation type="submission" date="2017-12" db="EMBL/GenBank/DDBJ databases">
        <authorList>
            <person name="Diaz M."/>
        </authorList>
    </citation>
    <scope>NUCLEOTIDE SEQUENCE [LARGE SCALE GENOMIC DNA]</scope>
    <source>
        <strain evidence="2">FI11154</strain>
    </source>
</reference>
<organism evidence="1 2">
    <name type="scientific">Ochrobactrum soli</name>
    <dbReference type="NCBI Taxonomy" id="2448455"/>
    <lineage>
        <taxon>Bacteria</taxon>
        <taxon>Pseudomonadati</taxon>
        <taxon>Pseudomonadota</taxon>
        <taxon>Alphaproteobacteria</taxon>
        <taxon>Hyphomicrobiales</taxon>
        <taxon>Brucellaceae</taxon>
        <taxon>Brucella/Ochrobactrum group</taxon>
        <taxon>Ochrobactrum</taxon>
    </lineage>
</organism>
<gene>
    <name evidence="1" type="ORF">OHAE_5211</name>
</gene>
<name>A0A2P9HER1_9HYPH</name>
<evidence type="ECO:0000313" key="1">
    <source>
        <dbReference type="EMBL" id="SPL62604.1"/>
    </source>
</evidence>
<proteinExistence type="predicted"/>
<evidence type="ECO:0000313" key="2">
    <source>
        <dbReference type="Proteomes" id="UP000246073"/>
    </source>
</evidence>
<evidence type="ECO:0008006" key="3">
    <source>
        <dbReference type="Google" id="ProtNLM"/>
    </source>
</evidence>
<dbReference type="EMBL" id="OOFM01000003">
    <property type="protein sequence ID" value="SPL62604.1"/>
    <property type="molecule type" value="Genomic_DNA"/>
</dbReference>
<protein>
    <recommendedName>
        <fullName evidence="3">RES domain-containing protein</fullName>
    </recommendedName>
</protein>
<accession>A0A2P9HER1</accession>
<sequence length="138" mass="14768">MKANAETIARDRFEGNIDRMLDDTEFDGWAVAGVSALDPLTVLDLRTTGLLRLGVSTDAARAKTHHDGQELSEAVHSAFDADGLLYASRLTGAHCVATYERAVTRKLVAKPAIELLRHPGLISALTEIGISVRSASSP</sequence>
<dbReference type="AlphaFoldDB" id="A0A2P9HER1"/>
<dbReference type="RefSeq" id="WP_244597104.1">
    <property type="nucleotide sequence ID" value="NZ_OOFM01000003.1"/>
</dbReference>
<dbReference type="Proteomes" id="UP000246073">
    <property type="component" value="Unassembled WGS sequence"/>
</dbReference>